<evidence type="ECO:0000313" key="2">
    <source>
        <dbReference type="Proteomes" id="UP000269945"/>
    </source>
</evidence>
<evidence type="ECO:0000313" key="1">
    <source>
        <dbReference type="EMBL" id="VCW77038.1"/>
    </source>
</evidence>
<dbReference type="AlphaFoldDB" id="A0A9X9PYA1"/>
<dbReference type="EMBL" id="CYRY02008294">
    <property type="protein sequence ID" value="VCW77038.1"/>
    <property type="molecule type" value="Genomic_DNA"/>
</dbReference>
<gene>
    <name evidence="1" type="ORF">BN2614_LOCUS1</name>
</gene>
<dbReference type="Proteomes" id="UP000269945">
    <property type="component" value="Unassembled WGS sequence"/>
</dbReference>
<sequence length="30" mass="3302">MSPTCMCFSNSYPELVSVTAEAFIKNKMAT</sequence>
<organism evidence="1 2">
    <name type="scientific">Gulo gulo</name>
    <name type="common">Wolverine</name>
    <name type="synonym">Gluton</name>
    <dbReference type="NCBI Taxonomy" id="48420"/>
    <lineage>
        <taxon>Eukaryota</taxon>
        <taxon>Metazoa</taxon>
        <taxon>Chordata</taxon>
        <taxon>Craniata</taxon>
        <taxon>Vertebrata</taxon>
        <taxon>Euteleostomi</taxon>
        <taxon>Mammalia</taxon>
        <taxon>Eutheria</taxon>
        <taxon>Laurasiatheria</taxon>
        <taxon>Carnivora</taxon>
        <taxon>Caniformia</taxon>
        <taxon>Musteloidea</taxon>
        <taxon>Mustelidae</taxon>
        <taxon>Guloninae</taxon>
        <taxon>Gulo</taxon>
    </lineage>
</organism>
<comment type="caution">
    <text evidence="1">The sequence shown here is derived from an EMBL/GenBank/DDBJ whole genome shotgun (WGS) entry which is preliminary data.</text>
</comment>
<protein>
    <submittedName>
        <fullName evidence="1">Uncharacterized protein</fullName>
    </submittedName>
</protein>
<proteinExistence type="predicted"/>
<reference evidence="1 2" key="1">
    <citation type="submission" date="2018-10" db="EMBL/GenBank/DDBJ databases">
        <authorList>
            <person name="Ekblom R."/>
            <person name="Jareborg N."/>
        </authorList>
    </citation>
    <scope>NUCLEOTIDE SEQUENCE [LARGE SCALE GENOMIC DNA]</scope>
    <source>
        <tissue evidence="1">Muscle</tissue>
    </source>
</reference>
<name>A0A9X9PYA1_GULGU</name>
<keyword evidence="2" id="KW-1185">Reference proteome</keyword>
<accession>A0A9X9PYA1</accession>